<keyword evidence="3 6" id="KW-0863">Zinc-finger</keyword>
<evidence type="ECO:0000259" key="8">
    <source>
        <dbReference type="PROSITE" id="PS50157"/>
    </source>
</evidence>
<proteinExistence type="predicted"/>
<dbReference type="FunFam" id="3.30.160.60:FF:001366">
    <property type="entry name" value="Zinc finger protein 2"/>
    <property type="match status" value="1"/>
</dbReference>
<dbReference type="PROSITE" id="PS00028">
    <property type="entry name" value="ZINC_FINGER_C2H2_1"/>
    <property type="match status" value="1"/>
</dbReference>
<dbReference type="InterPro" id="IPR044246">
    <property type="entry name" value="ZFP3-like"/>
</dbReference>
<keyword evidence="4" id="KW-0862">Zinc</keyword>
<evidence type="ECO:0000256" key="7">
    <source>
        <dbReference type="SAM" id="MobiDB-lite"/>
    </source>
</evidence>
<evidence type="ECO:0000256" key="5">
    <source>
        <dbReference type="ARBA" id="ARBA00023242"/>
    </source>
</evidence>
<dbReference type="InterPro" id="IPR036236">
    <property type="entry name" value="Znf_C2H2_sf"/>
</dbReference>
<dbReference type="Gene3D" id="3.30.160.60">
    <property type="entry name" value="Classic Zinc Finger"/>
    <property type="match status" value="1"/>
</dbReference>
<accession>A0AAW1YD64</accession>
<dbReference type="PANTHER" id="PTHR47287:SF15">
    <property type="entry name" value="ZINC FINGER PROTEIN 3-LIKE"/>
    <property type="match status" value="1"/>
</dbReference>
<evidence type="ECO:0000256" key="2">
    <source>
        <dbReference type="ARBA" id="ARBA00022723"/>
    </source>
</evidence>
<organism evidence="9 10">
    <name type="scientific">Rubus argutus</name>
    <name type="common">Southern blackberry</name>
    <dbReference type="NCBI Taxonomy" id="59490"/>
    <lineage>
        <taxon>Eukaryota</taxon>
        <taxon>Viridiplantae</taxon>
        <taxon>Streptophyta</taxon>
        <taxon>Embryophyta</taxon>
        <taxon>Tracheophyta</taxon>
        <taxon>Spermatophyta</taxon>
        <taxon>Magnoliopsida</taxon>
        <taxon>eudicotyledons</taxon>
        <taxon>Gunneridae</taxon>
        <taxon>Pentapetalae</taxon>
        <taxon>rosids</taxon>
        <taxon>fabids</taxon>
        <taxon>Rosales</taxon>
        <taxon>Rosaceae</taxon>
        <taxon>Rosoideae</taxon>
        <taxon>Rosoideae incertae sedis</taxon>
        <taxon>Rubus</taxon>
    </lineage>
</organism>
<dbReference type="EMBL" id="JBEDUW010000002">
    <property type="protein sequence ID" value="KAK9947180.1"/>
    <property type="molecule type" value="Genomic_DNA"/>
</dbReference>
<evidence type="ECO:0000256" key="1">
    <source>
        <dbReference type="ARBA" id="ARBA00004123"/>
    </source>
</evidence>
<dbReference type="InterPro" id="IPR013087">
    <property type="entry name" value="Znf_C2H2_type"/>
</dbReference>
<dbReference type="GO" id="GO:0005634">
    <property type="term" value="C:nucleus"/>
    <property type="evidence" value="ECO:0007669"/>
    <property type="project" value="UniProtKB-SubCell"/>
</dbReference>
<feature type="compositionally biased region" description="Low complexity" evidence="7">
    <location>
        <begin position="249"/>
        <end position="261"/>
    </location>
</feature>
<keyword evidence="2" id="KW-0479">Metal-binding</keyword>
<feature type="domain" description="C2H2-type" evidence="8">
    <location>
        <begin position="113"/>
        <end position="140"/>
    </location>
</feature>
<keyword evidence="5" id="KW-0539">Nucleus</keyword>
<evidence type="ECO:0000256" key="6">
    <source>
        <dbReference type="PROSITE-ProRule" id="PRU00042"/>
    </source>
</evidence>
<comment type="subcellular location">
    <subcellularLocation>
        <location evidence="1">Nucleus</location>
    </subcellularLocation>
</comment>
<feature type="region of interest" description="Disordered" evidence="7">
    <location>
        <begin position="240"/>
        <end position="261"/>
    </location>
</feature>
<evidence type="ECO:0000256" key="3">
    <source>
        <dbReference type="ARBA" id="ARBA00022771"/>
    </source>
</evidence>
<dbReference type="PANTHER" id="PTHR47287">
    <property type="entry name" value="C2H2 AND C2HC ZINC FINGERS SUPERFAMILY PROTEIN"/>
    <property type="match status" value="1"/>
</dbReference>
<sequence>MEPIIRSRNAISTNSIPPEAPPSPNTPLQDPNESKPKLVVVEDQDEEEIEEVNLPNTILLLDLELSSTSKDSATSNSSGFNPELNLLDCLQMGGSASESSPRDQAGAAEPRVFSCNYCQRKFYSSQALGGHQNAHKRERTLAKRGQRQLVASAAAAAAAGFGGYPYFHHHNHPYFSSMASLPLHGAYSNINKNKSLDIQVHSMVHKPNGMGSIAFGNSYGNRGYKSSRPIFDQQPAIGKLAPQNFQNPSASRGSTTGSSTSVRRFDMANAGWLGNGSRFRSGQQEEMNKLDLSLKL</sequence>
<dbReference type="GO" id="GO:0009788">
    <property type="term" value="P:negative regulation of abscisic acid-activated signaling pathway"/>
    <property type="evidence" value="ECO:0007669"/>
    <property type="project" value="InterPro"/>
</dbReference>
<dbReference type="Proteomes" id="UP001457282">
    <property type="component" value="Unassembled WGS sequence"/>
</dbReference>
<feature type="region of interest" description="Disordered" evidence="7">
    <location>
        <begin position="1"/>
        <end position="37"/>
    </location>
</feature>
<name>A0AAW1YD64_RUBAR</name>
<dbReference type="AlphaFoldDB" id="A0AAW1YD64"/>
<comment type="caution">
    <text evidence="9">The sequence shown here is derived from an EMBL/GenBank/DDBJ whole genome shotgun (WGS) entry which is preliminary data.</text>
</comment>
<gene>
    <name evidence="9" type="ORF">M0R45_012614</name>
</gene>
<evidence type="ECO:0000313" key="9">
    <source>
        <dbReference type="EMBL" id="KAK9947180.1"/>
    </source>
</evidence>
<evidence type="ECO:0000256" key="4">
    <source>
        <dbReference type="ARBA" id="ARBA00022833"/>
    </source>
</evidence>
<reference evidence="9 10" key="1">
    <citation type="journal article" date="2023" name="G3 (Bethesda)">
        <title>A chromosome-length genome assembly and annotation of blackberry (Rubus argutus, cv. 'Hillquist').</title>
        <authorList>
            <person name="Bruna T."/>
            <person name="Aryal R."/>
            <person name="Dudchenko O."/>
            <person name="Sargent D.J."/>
            <person name="Mead D."/>
            <person name="Buti M."/>
            <person name="Cavallini A."/>
            <person name="Hytonen T."/>
            <person name="Andres J."/>
            <person name="Pham M."/>
            <person name="Weisz D."/>
            <person name="Mascagni F."/>
            <person name="Usai G."/>
            <person name="Natali L."/>
            <person name="Bassil N."/>
            <person name="Fernandez G.E."/>
            <person name="Lomsadze A."/>
            <person name="Armour M."/>
            <person name="Olukolu B."/>
            <person name="Poorten T."/>
            <person name="Britton C."/>
            <person name="Davik J."/>
            <person name="Ashrafi H."/>
            <person name="Aiden E.L."/>
            <person name="Borodovsky M."/>
            <person name="Worthington M."/>
        </authorList>
    </citation>
    <scope>NUCLEOTIDE SEQUENCE [LARGE SCALE GENOMIC DNA]</scope>
    <source>
        <strain evidence="9">PI 553951</strain>
    </source>
</reference>
<dbReference type="PROSITE" id="PS50157">
    <property type="entry name" value="ZINC_FINGER_C2H2_2"/>
    <property type="match status" value="1"/>
</dbReference>
<protein>
    <recommendedName>
        <fullName evidence="8">C2H2-type domain-containing protein</fullName>
    </recommendedName>
</protein>
<dbReference type="GO" id="GO:0008270">
    <property type="term" value="F:zinc ion binding"/>
    <property type="evidence" value="ECO:0007669"/>
    <property type="project" value="UniProtKB-KW"/>
</dbReference>
<dbReference type="SUPFAM" id="SSF57667">
    <property type="entry name" value="beta-beta-alpha zinc fingers"/>
    <property type="match status" value="1"/>
</dbReference>
<evidence type="ECO:0000313" key="10">
    <source>
        <dbReference type="Proteomes" id="UP001457282"/>
    </source>
</evidence>
<keyword evidence="10" id="KW-1185">Reference proteome</keyword>